<dbReference type="AlphaFoldDB" id="A0A132A3P8"/>
<evidence type="ECO:0000256" key="3">
    <source>
        <dbReference type="ARBA" id="ARBA00041078"/>
    </source>
</evidence>
<keyword evidence="2 4" id="KW-0175">Coiled coil</keyword>
<dbReference type="EMBL" id="WVUK01000063">
    <property type="protein sequence ID" value="KAF7489846.1"/>
    <property type="molecule type" value="Genomic_DNA"/>
</dbReference>
<dbReference type="Gene3D" id="1.10.287.1060">
    <property type="entry name" value="ESAT-6-like"/>
    <property type="match status" value="1"/>
</dbReference>
<dbReference type="GO" id="GO:0005771">
    <property type="term" value="C:multivesicular body"/>
    <property type="evidence" value="ECO:0007669"/>
    <property type="project" value="TreeGrafter"/>
</dbReference>
<reference evidence="7 10" key="1">
    <citation type="journal article" date="2015" name="Parasit. Vectors">
        <title>Draft genome of the scabies mite.</title>
        <authorList>
            <person name="Rider S.D.Jr."/>
            <person name="Morgan M.S."/>
            <person name="Arlian L.G."/>
        </authorList>
    </citation>
    <scope>NUCLEOTIDE SEQUENCE [LARGE SCALE GENOMIC DNA]</scope>
    <source>
        <strain evidence="7">Arlian Lab</strain>
    </source>
</reference>
<dbReference type="PANTHER" id="PTHR22761">
    <property type="entry name" value="CHARGED MULTIVESICULAR BODY PROTEIN"/>
    <property type="match status" value="1"/>
</dbReference>
<keyword evidence="9" id="KW-1185">Reference proteome</keyword>
<reference evidence="9" key="2">
    <citation type="journal article" date="2020" name="PLoS Negl. Trop. Dis.">
        <title>High-quality nuclear genome for Sarcoptes scabiei-A critical resource for a neglected parasite.</title>
        <authorList>
            <person name="Korhonen P.K."/>
            <person name="Gasser R.B."/>
            <person name="Ma G."/>
            <person name="Wang T."/>
            <person name="Stroehlein A.J."/>
            <person name="Young N.D."/>
            <person name="Ang C.S."/>
            <person name="Fernando D.D."/>
            <person name="Lu H.C."/>
            <person name="Taylor S."/>
            <person name="Reynolds S.L."/>
            <person name="Mofiz E."/>
            <person name="Najaraj S.H."/>
            <person name="Gowda H."/>
            <person name="Madugundu A."/>
            <person name="Renuse S."/>
            <person name="Holt D."/>
            <person name="Pandey A."/>
            <person name="Papenfuss A.T."/>
            <person name="Fischer K."/>
        </authorList>
    </citation>
    <scope>NUCLEOTIDE SEQUENCE [LARGE SCALE GENOMIC DNA]</scope>
</reference>
<dbReference type="Gene3D" id="6.10.250.1710">
    <property type="match status" value="1"/>
</dbReference>
<proteinExistence type="inferred from homology"/>
<dbReference type="Proteomes" id="UP000070412">
    <property type="component" value="Unassembled WGS sequence"/>
</dbReference>
<evidence type="ECO:0000256" key="4">
    <source>
        <dbReference type="SAM" id="Coils"/>
    </source>
</evidence>
<reference evidence="6" key="3">
    <citation type="submission" date="2020-01" db="EMBL/GenBank/DDBJ databases">
        <authorList>
            <person name="Korhonen P.K.K."/>
            <person name="Guangxu M.G."/>
            <person name="Wang T.W."/>
            <person name="Stroehlein A.J.S."/>
            <person name="Young N.D."/>
            <person name="Ang C.-S.A."/>
            <person name="Fernando D.W.F."/>
            <person name="Lu H.L."/>
            <person name="Taylor S.T."/>
            <person name="Ehtesham M.E.M."/>
            <person name="Najaraj S.H.N."/>
            <person name="Harsha G.H.G."/>
            <person name="Madugundu A.M."/>
            <person name="Renuse S.R."/>
            <person name="Holt D.H."/>
            <person name="Pandey A.P."/>
            <person name="Papenfuss A.P."/>
            <person name="Gasser R.B.G."/>
            <person name="Fischer K.F."/>
        </authorList>
    </citation>
    <scope>NUCLEOTIDE SEQUENCE</scope>
    <source>
        <strain evidence="6">SSS_KF_BRIS2020</strain>
    </source>
</reference>
<dbReference type="GO" id="GO:0032511">
    <property type="term" value="P:late endosome to vacuole transport via multivesicular body sorting pathway"/>
    <property type="evidence" value="ECO:0007669"/>
    <property type="project" value="TreeGrafter"/>
</dbReference>
<feature type="coiled-coil region" evidence="4">
    <location>
        <begin position="22"/>
        <end position="56"/>
    </location>
</feature>
<gene>
    <name evidence="6" type="primary">SSS_173g</name>
    <name evidence="7" type="ORF">QR98_0040810</name>
    <name evidence="6" type="ORF">SSS_173</name>
</gene>
<dbReference type="Proteomes" id="UP000616769">
    <property type="component" value="Unassembled WGS sequence"/>
</dbReference>
<evidence type="ECO:0000313" key="7">
    <source>
        <dbReference type="EMBL" id="KPM05616.1"/>
    </source>
</evidence>
<dbReference type="OrthoDB" id="3973241at2759"/>
<dbReference type="EMBL" id="JXLN01010390">
    <property type="protein sequence ID" value="KPM05616.1"/>
    <property type="molecule type" value="Genomic_DNA"/>
</dbReference>
<reference evidence="8" key="4">
    <citation type="submission" date="2022-06" db="UniProtKB">
        <authorList>
            <consortium name="EnsemblMetazoa"/>
        </authorList>
    </citation>
    <scope>IDENTIFICATION</scope>
</reference>
<accession>A0A132A3P8</accession>
<evidence type="ECO:0000313" key="9">
    <source>
        <dbReference type="Proteomes" id="UP000070412"/>
    </source>
</evidence>
<evidence type="ECO:0000256" key="1">
    <source>
        <dbReference type="ARBA" id="ARBA00006190"/>
    </source>
</evidence>
<comment type="similarity">
    <text evidence="1">Belongs to the SNF7 family.</text>
</comment>
<dbReference type="VEuPathDB" id="VectorBase:SSCA008961"/>
<evidence type="ECO:0000256" key="2">
    <source>
        <dbReference type="ARBA" id="ARBA00023054"/>
    </source>
</evidence>
<evidence type="ECO:0000256" key="5">
    <source>
        <dbReference type="SAM" id="MobiDB-lite"/>
    </source>
</evidence>
<dbReference type="InterPro" id="IPR005024">
    <property type="entry name" value="Snf7_fam"/>
</dbReference>
<dbReference type="EnsemblMetazoa" id="SSS_173s_mrna">
    <property type="protein sequence ID" value="KAF7489846.1"/>
    <property type="gene ID" value="SSS_173"/>
</dbReference>
<protein>
    <recommendedName>
        <fullName evidence="3">Charged multivesicular body protein 5</fullName>
    </recommendedName>
</protein>
<evidence type="ECO:0000313" key="8">
    <source>
        <dbReference type="EnsemblMetazoa" id="KAF7489846.1"/>
    </source>
</evidence>
<evidence type="ECO:0000313" key="10">
    <source>
        <dbReference type="Proteomes" id="UP000616769"/>
    </source>
</evidence>
<dbReference type="Pfam" id="PF03357">
    <property type="entry name" value="Snf7"/>
    <property type="match status" value="1"/>
</dbReference>
<organism evidence="7 10">
    <name type="scientific">Sarcoptes scabiei</name>
    <name type="common">Itch mite</name>
    <name type="synonym">Acarus scabiei</name>
    <dbReference type="NCBI Taxonomy" id="52283"/>
    <lineage>
        <taxon>Eukaryota</taxon>
        <taxon>Metazoa</taxon>
        <taxon>Ecdysozoa</taxon>
        <taxon>Arthropoda</taxon>
        <taxon>Chelicerata</taxon>
        <taxon>Arachnida</taxon>
        <taxon>Acari</taxon>
        <taxon>Acariformes</taxon>
        <taxon>Sarcoptiformes</taxon>
        <taxon>Astigmata</taxon>
        <taxon>Psoroptidia</taxon>
        <taxon>Sarcoptoidea</taxon>
        <taxon>Sarcoptidae</taxon>
        <taxon>Sarcoptinae</taxon>
        <taxon>Sarcoptes</taxon>
    </lineage>
</organism>
<evidence type="ECO:0000313" key="6">
    <source>
        <dbReference type="EMBL" id="KAF7489846.1"/>
    </source>
</evidence>
<dbReference type="OMA" id="GVKQMQK"/>
<feature type="region of interest" description="Disordered" evidence="5">
    <location>
        <begin position="189"/>
        <end position="218"/>
    </location>
</feature>
<sequence>MMNRMFGKAKEQKPLPQLSDVIANVDSRVDSIDKKIQKLEAELSKYKDQLKKMREGPSKNLIKQKAMNILKQRKMYENQRNTLMQQSFNMEQTNMATQTLKDTQVTVEAMKLGVKEMKREYKKVNIDQIEDLQDDLADMMEDANEVQEALGRSYGMPEVDEDELEAELEAINDELALDDTSYLDEVSNLKVPSKEPGESINTDGQLVDEFGLPKLPAT</sequence>
<dbReference type="GO" id="GO:0006900">
    <property type="term" value="P:vesicle budding from membrane"/>
    <property type="evidence" value="ECO:0007669"/>
    <property type="project" value="TreeGrafter"/>
</dbReference>
<name>A0A132A3P8_SARSC</name>
<dbReference type="PANTHER" id="PTHR22761:SF12">
    <property type="entry name" value="CHARGED MULTIVESICULAR BODY PROTEIN 5"/>
    <property type="match status" value="1"/>
</dbReference>